<feature type="chain" id="PRO_5012171967" evidence="4">
    <location>
        <begin position="19"/>
        <end position="702"/>
    </location>
</feature>
<keyword evidence="4" id="KW-0732">Signal</keyword>
<feature type="domain" description="TIL" evidence="5">
    <location>
        <begin position="150"/>
        <end position="208"/>
    </location>
</feature>
<dbReference type="PANTHER" id="PTHR23259">
    <property type="entry name" value="RIDDLE"/>
    <property type="match status" value="1"/>
</dbReference>
<accession>A0A224YPD9</accession>
<feature type="compositionally biased region" description="Low complexity" evidence="3">
    <location>
        <begin position="389"/>
        <end position="406"/>
    </location>
</feature>
<feature type="compositionally biased region" description="Polar residues" evidence="3">
    <location>
        <begin position="421"/>
        <end position="439"/>
    </location>
</feature>
<proteinExistence type="predicted"/>
<dbReference type="EMBL" id="GFPF01005275">
    <property type="protein sequence ID" value="MAA16421.1"/>
    <property type="molecule type" value="Transcribed_RNA"/>
</dbReference>
<evidence type="ECO:0000256" key="1">
    <source>
        <dbReference type="ARBA" id="ARBA00022690"/>
    </source>
</evidence>
<reference evidence="6" key="1">
    <citation type="journal article" date="2017" name="Parasit. Vectors">
        <title>Sialotranscriptomics of Rhipicephalus zambeziensis reveals intricate expression profiles of secretory proteins and suggests tight temporal transcriptional regulation during blood-feeding.</title>
        <authorList>
            <person name="de Castro M.H."/>
            <person name="de Klerk D."/>
            <person name="Pienaar R."/>
            <person name="Rees D.J.G."/>
            <person name="Mans B.J."/>
        </authorList>
    </citation>
    <scope>NUCLEOTIDE SEQUENCE</scope>
    <source>
        <tissue evidence="6">Salivary glands</tissue>
    </source>
</reference>
<organism evidence="6">
    <name type="scientific">Rhipicephalus zambeziensis</name>
    <dbReference type="NCBI Taxonomy" id="60191"/>
    <lineage>
        <taxon>Eukaryota</taxon>
        <taxon>Metazoa</taxon>
        <taxon>Ecdysozoa</taxon>
        <taxon>Arthropoda</taxon>
        <taxon>Chelicerata</taxon>
        <taxon>Arachnida</taxon>
        <taxon>Acari</taxon>
        <taxon>Parasitiformes</taxon>
        <taxon>Ixodida</taxon>
        <taxon>Ixodoidea</taxon>
        <taxon>Ixodidae</taxon>
        <taxon>Rhipicephalinae</taxon>
        <taxon>Rhipicephalus</taxon>
        <taxon>Rhipicephalus</taxon>
    </lineage>
</organism>
<dbReference type="Pfam" id="PF01826">
    <property type="entry name" value="TIL"/>
    <property type="match status" value="2"/>
</dbReference>
<sequence length="702" mass="71130">MYCSAVALATLCIVVVSGDLNCTKSGGCHPAPCGSLEVPVKGKPERDSFCRPLFTPTWQREKLRSCLCKRGYLRNSWDECIPRMKCFPCKFRWQRDYHTCMPACQKTCKTPFGSPCNKPCTAGCDCPPGYVVNPKFPSMCTQISNCHPKCPANSSFKWCVSNCPPKCGQIPPKTCDIKCNSEGGCVCNKGYAELERDGKKTCVLQKMCPLLSLNETKHTAEEKRLTDTPNNPGHVSKQSAVATSLVYTQNTSTSRGSSEQGAQPSATPAAGDLAVTVGTAGTLLPATSGTGGNLTSTTTEAGGNKLMSINAASTLSGPSSGNAGTSGAGGLAATVVTGGTLVPATSGTEGSPTPPATKTEGSKLVSINAASTLSGPSSGTAGTPGAGGLAATVGTGGTSVPTTSGTEGSLKPPATEAGGSTLASINATSPLSGPSSGPARTQAGRGLAVTIGTGGTLLSATSITEGTLTPPATEAGRSHPVSINATSTLRGLSSGAAATPGSGGVAVTVGTRGTLVAAASGTDGNLISSAIEAGRSELVSMNATNALSKLSSGAAGTPEAIVGATPTAAPAPALPTTVVSAPRSALPFIRHTDLGAATSPAQGSRSYSLSPLYTHSLRPALHSSANFGYHSWIPPFYGSSNYGLTSFGFKPWATPSPVAARHYVAGLRLYSWSTTLPGSLSYGWPGLGSYSWYSPLSYPWVF</sequence>
<evidence type="ECO:0000256" key="3">
    <source>
        <dbReference type="SAM" id="MobiDB-lite"/>
    </source>
</evidence>
<keyword evidence="2" id="KW-1015">Disulfide bond</keyword>
<feature type="region of interest" description="Disordered" evidence="3">
    <location>
        <begin position="370"/>
        <end position="442"/>
    </location>
</feature>
<dbReference type="GO" id="GO:0030414">
    <property type="term" value="F:peptidase inhibitor activity"/>
    <property type="evidence" value="ECO:0007669"/>
    <property type="project" value="UniProtKB-KW"/>
</dbReference>
<feature type="region of interest" description="Disordered" evidence="3">
    <location>
        <begin position="248"/>
        <end position="269"/>
    </location>
</feature>
<dbReference type="InterPro" id="IPR051368">
    <property type="entry name" value="SerProtInhib-TIL_Domain"/>
</dbReference>
<evidence type="ECO:0000256" key="2">
    <source>
        <dbReference type="ARBA" id="ARBA00023157"/>
    </source>
</evidence>
<feature type="compositionally biased region" description="Polar residues" evidence="3">
    <location>
        <begin position="248"/>
        <end position="266"/>
    </location>
</feature>
<protein>
    <submittedName>
        <fullName evidence="6">TIL domain containing protein</fullName>
    </submittedName>
</protein>
<dbReference type="Gene3D" id="2.10.25.10">
    <property type="entry name" value="Laminin"/>
    <property type="match status" value="3"/>
</dbReference>
<dbReference type="InterPro" id="IPR002919">
    <property type="entry name" value="TIL_dom"/>
</dbReference>
<name>A0A224YPD9_9ACAR</name>
<dbReference type="AlphaFoldDB" id="A0A224YPD9"/>
<feature type="region of interest" description="Disordered" evidence="3">
    <location>
        <begin position="342"/>
        <end position="361"/>
    </location>
</feature>
<evidence type="ECO:0000259" key="5">
    <source>
        <dbReference type="Pfam" id="PF01826"/>
    </source>
</evidence>
<evidence type="ECO:0000313" key="6">
    <source>
        <dbReference type="EMBL" id="MAA16421.1"/>
    </source>
</evidence>
<dbReference type="CDD" id="cd19941">
    <property type="entry name" value="TIL"/>
    <property type="match status" value="2"/>
</dbReference>
<dbReference type="InterPro" id="IPR036084">
    <property type="entry name" value="Ser_inhib-like_sf"/>
</dbReference>
<feature type="compositionally biased region" description="Low complexity" evidence="3">
    <location>
        <begin position="370"/>
        <end position="381"/>
    </location>
</feature>
<dbReference type="SUPFAM" id="SSF57567">
    <property type="entry name" value="Serine protease inhibitors"/>
    <property type="match status" value="3"/>
</dbReference>
<feature type="signal peptide" evidence="4">
    <location>
        <begin position="1"/>
        <end position="18"/>
    </location>
</feature>
<keyword evidence="1" id="KW-0646">Protease inhibitor</keyword>
<dbReference type="PANTHER" id="PTHR23259:SF70">
    <property type="entry name" value="ACCESSORY GLAND PROTEIN ACP62F-RELATED"/>
    <property type="match status" value="1"/>
</dbReference>
<feature type="domain" description="TIL" evidence="5">
    <location>
        <begin position="95"/>
        <end position="146"/>
    </location>
</feature>
<evidence type="ECO:0000256" key="4">
    <source>
        <dbReference type="SAM" id="SignalP"/>
    </source>
</evidence>